<sequence>MHPIGRFNEMANRRAGSHRRFQVQPIDDRAAYRLFAHAATTLSIANCPLDGDGRIASSHGLRRTKEPIVLWALTFSVSYHML</sequence>
<comment type="caution">
    <text evidence="1">The sequence shown here is derived from an EMBL/GenBank/DDBJ whole genome shotgun (WGS) entry which is preliminary data.</text>
</comment>
<keyword evidence="2" id="KW-1185">Reference proteome</keyword>
<reference evidence="2" key="1">
    <citation type="journal article" date="2015" name="Nat. Genet.">
        <title>The genome and transcriptome of the zoonotic hookworm Ancylostoma ceylanicum identify infection-specific gene families.</title>
        <authorList>
            <person name="Schwarz E.M."/>
            <person name="Hu Y."/>
            <person name="Antoshechkin I."/>
            <person name="Miller M.M."/>
            <person name="Sternberg P.W."/>
            <person name="Aroian R.V."/>
        </authorList>
    </citation>
    <scope>NUCLEOTIDE SEQUENCE</scope>
    <source>
        <strain evidence="2">HY135</strain>
    </source>
</reference>
<accession>A0A016UMW1</accession>
<gene>
    <name evidence="1" type="primary">Acey_s0034.g2887</name>
    <name evidence="1" type="ORF">Y032_0034g2887</name>
</gene>
<dbReference type="Proteomes" id="UP000024635">
    <property type="component" value="Unassembled WGS sequence"/>
</dbReference>
<dbReference type="EMBL" id="JARK01001370">
    <property type="protein sequence ID" value="EYC16256.1"/>
    <property type="molecule type" value="Genomic_DNA"/>
</dbReference>
<evidence type="ECO:0000313" key="2">
    <source>
        <dbReference type="Proteomes" id="UP000024635"/>
    </source>
</evidence>
<evidence type="ECO:0000313" key="1">
    <source>
        <dbReference type="EMBL" id="EYC16256.1"/>
    </source>
</evidence>
<name>A0A016UMW1_9BILA</name>
<protein>
    <submittedName>
        <fullName evidence="1">Uncharacterized protein</fullName>
    </submittedName>
</protein>
<proteinExistence type="predicted"/>
<dbReference type="AlphaFoldDB" id="A0A016UMW1"/>
<organism evidence="1 2">
    <name type="scientific">Ancylostoma ceylanicum</name>
    <dbReference type="NCBI Taxonomy" id="53326"/>
    <lineage>
        <taxon>Eukaryota</taxon>
        <taxon>Metazoa</taxon>
        <taxon>Ecdysozoa</taxon>
        <taxon>Nematoda</taxon>
        <taxon>Chromadorea</taxon>
        <taxon>Rhabditida</taxon>
        <taxon>Rhabditina</taxon>
        <taxon>Rhabditomorpha</taxon>
        <taxon>Strongyloidea</taxon>
        <taxon>Ancylostomatidae</taxon>
        <taxon>Ancylostomatinae</taxon>
        <taxon>Ancylostoma</taxon>
    </lineage>
</organism>